<evidence type="ECO:0000313" key="3">
    <source>
        <dbReference type="Proteomes" id="UP000591131"/>
    </source>
</evidence>
<reference evidence="2 3" key="1">
    <citation type="submission" date="2020-04" db="EMBL/GenBank/DDBJ databases">
        <title>Perkinsus chesapeaki whole genome sequence.</title>
        <authorList>
            <person name="Bogema D.R."/>
        </authorList>
    </citation>
    <scope>NUCLEOTIDE SEQUENCE [LARGE SCALE GENOMIC DNA]</scope>
    <source>
        <strain evidence="2">ATCC PRA-425</strain>
    </source>
</reference>
<evidence type="ECO:0000256" key="1">
    <source>
        <dbReference type="SAM" id="MobiDB-lite"/>
    </source>
</evidence>
<feature type="non-terminal residue" evidence="2">
    <location>
        <position position="136"/>
    </location>
</feature>
<feature type="compositionally biased region" description="Basic and acidic residues" evidence="1">
    <location>
        <begin position="1"/>
        <end position="10"/>
    </location>
</feature>
<protein>
    <submittedName>
        <fullName evidence="2">Uncharacterized protein</fullName>
    </submittedName>
</protein>
<dbReference type="EMBL" id="JAAPAO010001866">
    <property type="protein sequence ID" value="KAF4648668.1"/>
    <property type="molecule type" value="Genomic_DNA"/>
</dbReference>
<comment type="caution">
    <text evidence="2">The sequence shown here is derived from an EMBL/GenBank/DDBJ whole genome shotgun (WGS) entry which is preliminary data.</text>
</comment>
<proteinExistence type="predicted"/>
<name>A0A7J6KNE7_PERCH</name>
<keyword evidence="3" id="KW-1185">Reference proteome</keyword>
<sequence length="136" mass="14133">MTNPVIDKEQPPPSGSAQASALPAAAHQGLLSLASDLNKKVLDKVLPKLLENGINTVEILKATAAVPSLQTELSNGLDFPAKVVLNTLCQRALGPAGSKAADIDLGDLLVQAGRRFGSGTNRWDQSVAAQDKGLNQ</sequence>
<gene>
    <name evidence="2" type="ORF">FOL47_002934</name>
</gene>
<accession>A0A7J6KNE7</accession>
<feature type="region of interest" description="Disordered" evidence="1">
    <location>
        <begin position="1"/>
        <end position="22"/>
    </location>
</feature>
<dbReference type="Proteomes" id="UP000591131">
    <property type="component" value="Unassembled WGS sequence"/>
</dbReference>
<evidence type="ECO:0000313" key="2">
    <source>
        <dbReference type="EMBL" id="KAF4648668.1"/>
    </source>
</evidence>
<organism evidence="2 3">
    <name type="scientific">Perkinsus chesapeaki</name>
    <name type="common">Clam parasite</name>
    <name type="synonym">Perkinsus andrewsi</name>
    <dbReference type="NCBI Taxonomy" id="330153"/>
    <lineage>
        <taxon>Eukaryota</taxon>
        <taxon>Sar</taxon>
        <taxon>Alveolata</taxon>
        <taxon>Perkinsozoa</taxon>
        <taxon>Perkinsea</taxon>
        <taxon>Perkinsida</taxon>
        <taxon>Perkinsidae</taxon>
        <taxon>Perkinsus</taxon>
    </lineage>
</organism>
<dbReference type="AlphaFoldDB" id="A0A7J6KNE7"/>